<dbReference type="AlphaFoldDB" id="A1ZND8"/>
<dbReference type="Proteomes" id="UP000004095">
    <property type="component" value="Unassembled WGS sequence"/>
</dbReference>
<comment type="caution">
    <text evidence="1">The sequence shown here is derived from an EMBL/GenBank/DDBJ whole genome shotgun (WGS) entry which is preliminary data.</text>
</comment>
<protein>
    <submittedName>
        <fullName evidence="1">Uncharacterized protein</fullName>
    </submittedName>
</protein>
<dbReference type="EMBL" id="AAWS01000018">
    <property type="protein sequence ID" value="EAY28049.1"/>
    <property type="molecule type" value="Genomic_DNA"/>
</dbReference>
<name>A1ZND8_MICM2</name>
<evidence type="ECO:0000313" key="1">
    <source>
        <dbReference type="EMBL" id="EAY28049.1"/>
    </source>
</evidence>
<reference evidence="1 2" key="1">
    <citation type="submission" date="2007-01" db="EMBL/GenBank/DDBJ databases">
        <authorList>
            <person name="Haygood M."/>
            <person name="Podell S."/>
            <person name="Anderson C."/>
            <person name="Hopkinson B."/>
            <person name="Roe K."/>
            <person name="Barbeau K."/>
            <person name="Gaasterland T."/>
            <person name="Ferriera S."/>
            <person name="Johnson J."/>
            <person name="Kravitz S."/>
            <person name="Beeson K."/>
            <person name="Sutton G."/>
            <person name="Rogers Y.-H."/>
            <person name="Friedman R."/>
            <person name="Frazier M."/>
            <person name="Venter J.C."/>
        </authorList>
    </citation>
    <scope>NUCLEOTIDE SEQUENCE [LARGE SCALE GENOMIC DNA]</scope>
    <source>
        <strain evidence="1 2">ATCC 23134</strain>
    </source>
</reference>
<gene>
    <name evidence="1" type="ORF">M23134_02159</name>
</gene>
<accession>A1ZND8</accession>
<organism evidence="1 2">
    <name type="scientific">Microscilla marina ATCC 23134</name>
    <dbReference type="NCBI Taxonomy" id="313606"/>
    <lineage>
        <taxon>Bacteria</taxon>
        <taxon>Pseudomonadati</taxon>
        <taxon>Bacteroidota</taxon>
        <taxon>Cytophagia</taxon>
        <taxon>Cytophagales</taxon>
        <taxon>Microscillaceae</taxon>
        <taxon>Microscilla</taxon>
    </lineage>
</organism>
<evidence type="ECO:0000313" key="2">
    <source>
        <dbReference type="Proteomes" id="UP000004095"/>
    </source>
</evidence>
<proteinExistence type="predicted"/>
<sequence length="38" mass="4537">MTLNIYPDEIYIPAIHPFTVCTMPKFKQKTYRIKYANS</sequence>
<keyword evidence="2" id="KW-1185">Reference proteome</keyword>